<comment type="subcellular location">
    <subcellularLocation>
        <location evidence="1 2">Nucleus</location>
    </subcellularLocation>
</comment>
<name>A0A167NJV3_PHYB8</name>
<dbReference type="PROSITE" id="PS50071">
    <property type="entry name" value="HOMEOBOX_2"/>
    <property type="match status" value="1"/>
</dbReference>
<evidence type="ECO:0000313" key="5">
    <source>
        <dbReference type="EMBL" id="OAD76100.1"/>
    </source>
</evidence>
<protein>
    <submittedName>
        <fullName evidence="5">Homeodomain-like DNA binding domain-containing transcription factor</fullName>
    </submittedName>
</protein>
<dbReference type="SUPFAM" id="SSF46689">
    <property type="entry name" value="Homeodomain-like"/>
    <property type="match status" value="1"/>
</dbReference>
<dbReference type="Pfam" id="PF00046">
    <property type="entry name" value="Homeodomain"/>
    <property type="match status" value="1"/>
</dbReference>
<dbReference type="AlphaFoldDB" id="A0A167NJV3"/>
<evidence type="ECO:0000256" key="1">
    <source>
        <dbReference type="PROSITE-ProRule" id="PRU00108"/>
    </source>
</evidence>
<dbReference type="InParanoid" id="A0A167NJV3"/>
<evidence type="ECO:0000256" key="2">
    <source>
        <dbReference type="RuleBase" id="RU000682"/>
    </source>
</evidence>
<dbReference type="Gene3D" id="1.10.10.60">
    <property type="entry name" value="Homeodomain-like"/>
    <property type="match status" value="1"/>
</dbReference>
<dbReference type="CDD" id="cd00086">
    <property type="entry name" value="homeodomain"/>
    <property type="match status" value="1"/>
</dbReference>
<organism evidence="5 6">
    <name type="scientific">Phycomyces blakesleeanus (strain ATCC 8743b / DSM 1359 / FGSC 10004 / NBRC 33097 / NRRL 1555)</name>
    <dbReference type="NCBI Taxonomy" id="763407"/>
    <lineage>
        <taxon>Eukaryota</taxon>
        <taxon>Fungi</taxon>
        <taxon>Fungi incertae sedis</taxon>
        <taxon>Mucoromycota</taxon>
        <taxon>Mucoromycotina</taxon>
        <taxon>Mucoromycetes</taxon>
        <taxon>Mucorales</taxon>
        <taxon>Phycomycetaceae</taxon>
        <taxon>Phycomyces</taxon>
    </lineage>
</organism>
<dbReference type="OrthoDB" id="6159439at2759"/>
<dbReference type="SMART" id="SM00389">
    <property type="entry name" value="HOX"/>
    <property type="match status" value="1"/>
</dbReference>
<proteinExistence type="predicted"/>
<dbReference type="InterPro" id="IPR009057">
    <property type="entry name" value="Homeodomain-like_sf"/>
</dbReference>
<dbReference type="Proteomes" id="UP000077315">
    <property type="component" value="Unassembled WGS sequence"/>
</dbReference>
<keyword evidence="1 2" id="KW-0238">DNA-binding</keyword>
<gene>
    <name evidence="5" type="ORF">PHYBLDRAFT_143085</name>
</gene>
<dbReference type="GO" id="GO:0005634">
    <property type="term" value="C:nucleus"/>
    <property type="evidence" value="ECO:0007669"/>
    <property type="project" value="UniProtKB-SubCell"/>
</dbReference>
<dbReference type="STRING" id="763407.A0A167NJV3"/>
<feature type="region of interest" description="Disordered" evidence="3">
    <location>
        <begin position="69"/>
        <end position="109"/>
    </location>
</feature>
<dbReference type="GO" id="GO:0003677">
    <property type="term" value="F:DNA binding"/>
    <property type="evidence" value="ECO:0007669"/>
    <property type="project" value="UniProtKB-UniRule"/>
</dbReference>
<evidence type="ECO:0000259" key="4">
    <source>
        <dbReference type="PROSITE" id="PS50071"/>
    </source>
</evidence>
<reference evidence="6" key="1">
    <citation type="submission" date="2015-06" db="EMBL/GenBank/DDBJ databases">
        <title>Expansion of signal transduction pathways in fungi by whole-genome duplication.</title>
        <authorList>
            <consortium name="DOE Joint Genome Institute"/>
            <person name="Corrochano L.M."/>
            <person name="Kuo A."/>
            <person name="Marcet-Houben M."/>
            <person name="Polaino S."/>
            <person name="Salamov A."/>
            <person name="Villalobos J.M."/>
            <person name="Alvarez M.I."/>
            <person name="Avalos J."/>
            <person name="Benito E.P."/>
            <person name="Benoit I."/>
            <person name="Burger G."/>
            <person name="Camino L.P."/>
            <person name="Canovas D."/>
            <person name="Cerda-Olmedo E."/>
            <person name="Cheng J.-F."/>
            <person name="Dominguez A."/>
            <person name="Elias M."/>
            <person name="Eslava A.P."/>
            <person name="Glaser F."/>
            <person name="Grimwood J."/>
            <person name="Gutierrez G."/>
            <person name="Heitman J."/>
            <person name="Henrissat B."/>
            <person name="Iturriaga E.A."/>
            <person name="Lang B.F."/>
            <person name="Lavin J.L."/>
            <person name="Lee S."/>
            <person name="Li W."/>
            <person name="Lindquist E."/>
            <person name="Lopez-Garcia S."/>
            <person name="Luque E.M."/>
            <person name="Marcos A.T."/>
            <person name="Martin J."/>
            <person name="McCluskey K."/>
            <person name="Medina H.R."/>
            <person name="Miralles-Duran A."/>
            <person name="Miyazaki A."/>
            <person name="Munoz-Torres E."/>
            <person name="Oguiza J.A."/>
            <person name="Ohm R."/>
            <person name="Olmedo M."/>
            <person name="Orejas M."/>
            <person name="Ortiz-Castellanos L."/>
            <person name="Pisabarro A.G."/>
            <person name="Rodriguez-Romero J."/>
            <person name="Ruiz-Herrera J."/>
            <person name="Ruiz-Vazquez R."/>
            <person name="Sanz C."/>
            <person name="Schackwitz W."/>
            <person name="Schmutz J."/>
            <person name="Shahriari M."/>
            <person name="Shelest E."/>
            <person name="Silva-Franco F."/>
            <person name="Soanes D."/>
            <person name="Syed K."/>
            <person name="Tagua V.G."/>
            <person name="Talbot N.J."/>
            <person name="Thon M."/>
            <person name="De vries R.P."/>
            <person name="Wiebenga A."/>
            <person name="Yadav J.S."/>
            <person name="Braun E.L."/>
            <person name="Baker S."/>
            <person name="Garre V."/>
            <person name="Horwitz B."/>
            <person name="Torres-Martinez S."/>
            <person name="Idnurm A."/>
            <person name="Herrera-Estrella A."/>
            <person name="Gabaldon T."/>
            <person name="Grigoriev I.V."/>
        </authorList>
    </citation>
    <scope>NUCLEOTIDE SEQUENCE [LARGE SCALE GENOMIC DNA]</scope>
    <source>
        <strain evidence="6">NRRL 1555(-)</strain>
    </source>
</reference>
<accession>A0A167NJV3</accession>
<keyword evidence="6" id="KW-1185">Reference proteome</keyword>
<feature type="domain" description="Homeobox" evidence="4">
    <location>
        <begin position="17"/>
        <end position="77"/>
    </location>
</feature>
<keyword evidence="1 2" id="KW-0371">Homeobox</keyword>
<dbReference type="VEuPathDB" id="FungiDB:PHYBLDRAFT_143085"/>
<evidence type="ECO:0000256" key="3">
    <source>
        <dbReference type="SAM" id="MobiDB-lite"/>
    </source>
</evidence>
<sequence length="250" mass="28745">MDSVTNANNITLAEKLSTIAKRRPRTTPEQSRILNTHFARNPVPSKNEIKLIAREVKIKPRSTHFWYQNKRASVKREGRKSKEKTQEEAMPKTKKTRRDPNHLPQVSGGYQQNRLDEFNVADQRSSEDKEPKKRVTFYSPAVAQYQQRAFKLPEMTPTTPVSVQQCAQYSAQPRLPPLASLLAHPSHLPLPNHSPNSVMGVPDFNNQLPRVNIQQQHVDPYASTNIPFFFYHVEFGFEASVSQLHQQRNQ</sequence>
<feature type="DNA-binding region" description="Homeobox" evidence="1">
    <location>
        <begin position="19"/>
        <end position="78"/>
    </location>
</feature>
<keyword evidence="1 2" id="KW-0539">Nucleus</keyword>
<dbReference type="GeneID" id="28991839"/>
<evidence type="ECO:0000313" key="6">
    <source>
        <dbReference type="Proteomes" id="UP000077315"/>
    </source>
</evidence>
<dbReference type="RefSeq" id="XP_018294140.1">
    <property type="nucleotide sequence ID" value="XM_018430933.1"/>
</dbReference>
<dbReference type="EMBL" id="KV440976">
    <property type="protein sequence ID" value="OAD76100.1"/>
    <property type="molecule type" value="Genomic_DNA"/>
</dbReference>
<dbReference type="InterPro" id="IPR001356">
    <property type="entry name" value="HD"/>
</dbReference>